<dbReference type="HOGENOM" id="CLU_793380_0_0_1"/>
<dbReference type="Pfam" id="PF10354">
    <property type="entry name" value="BMT5-like"/>
    <property type="match status" value="1"/>
</dbReference>
<dbReference type="Proteomes" id="UP000019132">
    <property type="component" value="Unassembled WGS sequence"/>
</dbReference>
<proteinExistence type="predicted"/>
<dbReference type="VEuPathDB" id="FungiDB:PYU1_G000636"/>
<dbReference type="EnsemblProtists" id="PYU1_T000636">
    <property type="protein sequence ID" value="PYU1_T000636"/>
    <property type="gene ID" value="PYU1_G000636"/>
</dbReference>
<dbReference type="InParanoid" id="K3W6P5"/>
<dbReference type="EMBL" id="GL376620">
    <property type="status" value="NOT_ANNOTATED_CDS"/>
    <property type="molecule type" value="Genomic_DNA"/>
</dbReference>
<dbReference type="PANTHER" id="PTHR11538">
    <property type="entry name" value="PHENYLALANYL-TRNA SYNTHETASE"/>
    <property type="match status" value="1"/>
</dbReference>
<reference evidence="2" key="3">
    <citation type="submission" date="2015-02" db="UniProtKB">
        <authorList>
            <consortium name="EnsemblProtists"/>
        </authorList>
    </citation>
    <scope>IDENTIFICATION</scope>
    <source>
        <strain evidence="2">DAOM BR144</strain>
    </source>
</reference>
<keyword evidence="3" id="KW-1185">Reference proteome</keyword>
<dbReference type="STRING" id="431595.K3W6P5"/>
<sequence>MVADALTSSSQIGDLTNLGLFARKEDECGRPIAHRVLVVGDGNFSFARAFLRSNADRIASNAVSVTATSLDTHDELLKMYPNSGEILDELKDGGVRVIHGVNATKLKEYPLLLTESDAACDSAAAAAVDASSTASLLFDRIVFNFPHFAEGGSKRNKIHLHRKLLRDFFQSAQDVLTRQGLVWVTLCAGQGGTALDTKQRAWGDTWQIVHCAADNGLIMHNIHLCPVEQLADLGYYSVGYKLAERGFWTPDSLTHVFCRENVGLRAQLPIEWSRGISFWIHEGYTEQKLEAILRECFPEPIRFSYSLTDQHVCPKTHRTSVTYTVKTSCDRTAFAKHRVNEWTLKAIQILKDSDFASSRAE</sequence>
<reference evidence="3" key="1">
    <citation type="journal article" date="2010" name="Genome Biol.">
        <title>Genome sequence of the necrotrophic plant pathogen Pythium ultimum reveals original pathogenicity mechanisms and effector repertoire.</title>
        <authorList>
            <person name="Levesque C.A."/>
            <person name="Brouwer H."/>
            <person name="Cano L."/>
            <person name="Hamilton J.P."/>
            <person name="Holt C."/>
            <person name="Huitema E."/>
            <person name="Raffaele S."/>
            <person name="Robideau G.P."/>
            <person name="Thines M."/>
            <person name="Win J."/>
            <person name="Zerillo M.M."/>
            <person name="Beakes G.W."/>
            <person name="Boore J.L."/>
            <person name="Busam D."/>
            <person name="Dumas B."/>
            <person name="Ferriera S."/>
            <person name="Fuerstenberg S.I."/>
            <person name="Gachon C.M."/>
            <person name="Gaulin E."/>
            <person name="Govers F."/>
            <person name="Grenville-Briggs L."/>
            <person name="Horner N."/>
            <person name="Hostetler J."/>
            <person name="Jiang R.H."/>
            <person name="Johnson J."/>
            <person name="Krajaejun T."/>
            <person name="Lin H."/>
            <person name="Meijer H.J."/>
            <person name="Moore B."/>
            <person name="Morris P."/>
            <person name="Phuntmart V."/>
            <person name="Puiu D."/>
            <person name="Shetty J."/>
            <person name="Stajich J.E."/>
            <person name="Tripathy S."/>
            <person name="Wawra S."/>
            <person name="van West P."/>
            <person name="Whitty B.R."/>
            <person name="Coutinho P.M."/>
            <person name="Henrissat B."/>
            <person name="Martin F."/>
            <person name="Thomas P.D."/>
            <person name="Tyler B.M."/>
            <person name="De Vries R.P."/>
            <person name="Kamoun S."/>
            <person name="Yandell M."/>
            <person name="Tisserat N."/>
            <person name="Buell C.R."/>
        </authorList>
    </citation>
    <scope>NUCLEOTIDE SEQUENCE</scope>
    <source>
        <strain evidence="3">DAOM:BR144</strain>
    </source>
</reference>
<feature type="domain" description="25S rRNA (uridine-N(3))-methyltransferase BMT5-like" evidence="1">
    <location>
        <begin position="37"/>
        <end position="221"/>
    </location>
</feature>
<dbReference type="GO" id="GO:0070042">
    <property type="term" value="F:rRNA (uridine-N3-)-methyltransferase activity"/>
    <property type="evidence" value="ECO:0007669"/>
    <property type="project" value="InterPro"/>
</dbReference>
<dbReference type="OMA" id="FPIEWTR"/>
<reference evidence="3" key="2">
    <citation type="submission" date="2010-04" db="EMBL/GenBank/DDBJ databases">
        <authorList>
            <person name="Buell R."/>
            <person name="Hamilton J."/>
            <person name="Hostetler J."/>
        </authorList>
    </citation>
    <scope>NUCLEOTIDE SEQUENCE [LARGE SCALE GENOMIC DNA]</scope>
    <source>
        <strain evidence="3">DAOM:BR144</strain>
    </source>
</reference>
<evidence type="ECO:0000313" key="3">
    <source>
        <dbReference type="Proteomes" id="UP000019132"/>
    </source>
</evidence>
<evidence type="ECO:0000313" key="2">
    <source>
        <dbReference type="EnsemblProtists" id="PYU1_T000636"/>
    </source>
</evidence>
<dbReference type="eggNOG" id="KOG4174">
    <property type="taxonomic scope" value="Eukaryota"/>
</dbReference>
<dbReference type="GO" id="GO:0005737">
    <property type="term" value="C:cytoplasm"/>
    <property type="evidence" value="ECO:0007669"/>
    <property type="project" value="TreeGrafter"/>
</dbReference>
<protein>
    <recommendedName>
        <fullName evidence="1">25S rRNA (uridine-N(3))-methyltransferase BMT5-like domain-containing protein</fullName>
    </recommendedName>
</protein>
<evidence type="ECO:0000259" key="1">
    <source>
        <dbReference type="Pfam" id="PF10354"/>
    </source>
</evidence>
<name>K3W6P5_GLOUD</name>
<dbReference type="GO" id="GO:0070475">
    <property type="term" value="P:rRNA base methylation"/>
    <property type="evidence" value="ECO:0007669"/>
    <property type="project" value="InterPro"/>
</dbReference>
<organism evidence="2 3">
    <name type="scientific">Globisporangium ultimum (strain ATCC 200006 / CBS 805.95 / DAOM BR144)</name>
    <name type="common">Pythium ultimum</name>
    <dbReference type="NCBI Taxonomy" id="431595"/>
    <lineage>
        <taxon>Eukaryota</taxon>
        <taxon>Sar</taxon>
        <taxon>Stramenopiles</taxon>
        <taxon>Oomycota</taxon>
        <taxon>Peronosporomycetes</taxon>
        <taxon>Pythiales</taxon>
        <taxon>Pythiaceae</taxon>
        <taxon>Globisporangium</taxon>
    </lineage>
</organism>
<dbReference type="PANTHER" id="PTHR11538:SF26">
    <property type="entry name" value="FERREDOXIN-FOLD ANTICODON-BINDING DOMAIN-CONTAINING PROTEIN 1"/>
    <property type="match status" value="1"/>
</dbReference>
<dbReference type="InterPro" id="IPR019446">
    <property type="entry name" value="BMT5-like"/>
</dbReference>
<accession>K3W6P5</accession>
<dbReference type="AlphaFoldDB" id="K3W6P5"/>